<keyword evidence="5 7" id="KW-0408">Iron</keyword>
<gene>
    <name evidence="8" type="ORF">SAJA_04350</name>
</gene>
<evidence type="ECO:0000313" key="8">
    <source>
        <dbReference type="EMBL" id="ROO30772.1"/>
    </source>
</evidence>
<evidence type="ECO:0000256" key="3">
    <source>
        <dbReference type="ARBA" id="ARBA00022723"/>
    </source>
</evidence>
<protein>
    <recommendedName>
        <fullName evidence="10">Cytochrome P450</fullName>
    </recommendedName>
</protein>
<dbReference type="InParanoid" id="A0A423PYT1"/>
<dbReference type="InterPro" id="IPR050196">
    <property type="entry name" value="Cytochrome_P450_Monoox"/>
</dbReference>
<comment type="cofactor">
    <cofactor evidence="7">
        <name>heme</name>
        <dbReference type="ChEBI" id="CHEBI:30413"/>
    </cofactor>
</comment>
<comment type="similarity">
    <text evidence="1">Belongs to the cytochrome P450 family.</text>
</comment>
<dbReference type="InterPro" id="IPR001128">
    <property type="entry name" value="Cyt_P450"/>
</dbReference>
<dbReference type="GO" id="GO:0016705">
    <property type="term" value="F:oxidoreductase activity, acting on paired donors, with incorporation or reduction of molecular oxygen"/>
    <property type="evidence" value="ECO:0007669"/>
    <property type="project" value="InterPro"/>
</dbReference>
<dbReference type="SUPFAM" id="SSF48264">
    <property type="entry name" value="Cytochrome P450"/>
    <property type="match status" value="1"/>
</dbReference>
<dbReference type="GO" id="GO:0005506">
    <property type="term" value="F:iron ion binding"/>
    <property type="evidence" value="ECO:0007669"/>
    <property type="project" value="InterPro"/>
</dbReference>
<dbReference type="EMBL" id="AYKG01000010">
    <property type="protein sequence ID" value="ROO30772.1"/>
    <property type="molecule type" value="Genomic_DNA"/>
</dbReference>
<dbReference type="PANTHER" id="PTHR24291:SF50">
    <property type="entry name" value="BIFUNCTIONAL ALBAFLAVENONE MONOOXYGENASE_TERPENE SYNTHASE"/>
    <property type="match status" value="1"/>
</dbReference>
<dbReference type="OrthoDB" id="9764248at2"/>
<keyword evidence="6" id="KW-0503">Monooxygenase</keyword>
<name>A0A423PYT1_9GAMM</name>
<dbReference type="AlphaFoldDB" id="A0A423PYT1"/>
<evidence type="ECO:0000256" key="5">
    <source>
        <dbReference type="ARBA" id="ARBA00023004"/>
    </source>
</evidence>
<evidence type="ECO:0000256" key="2">
    <source>
        <dbReference type="ARBA" id="ARBA00022617"/>
    </source>
</evidence>
<proteinExistence type="inferred from homology"/>
<evidence type="ECO:0000256" key="1">
    <source>
        <dbReference type="ARBA" id="ARBA00010617"/>
    </source>
</evidence>
<evidence type="ECO:0008006" key="10">
    <source>
        <dbReference type="Google" id="ProtNLM"/>
    </source>
</evidence>
<dbReference type="PANTHER" id="PTHR24291">
    <property type="entry name" value="CYTOCHROME P450 FAMILY 4"/>
    <property type="match status" value="1"/>
</dbReference>
<sequence>MTVCCTADDARFGHVTISIASDSVDQRDTPVSATRPFALAPDDATRRALAELQARHGDLFTVPDPRTGAHHWVVNDPELVQQVLVRRAGDYTKGMGLDRVKVLLGNGIMVSEGDFWTRQRRLMQPAFRPTRLADYNTMIVAENQRLADTWQAAAEAGQPVEAEAAVSELILIIVLRSIFGADYDTLVADGANPFAILTEEPARDLKFAARFHTLKKTVGRIIEARLARPVTAYDFLGQLLAARTRDGHAMNRAALIDEVMTLIVAGHETTASALAFAWVLVATHTEICTRLQAEADACDPDQLARTGGHDDPNLALTDRVIAETLRLYPPGWLLSRRAATDHALGGYPITAGTQVFICPWLLHRHPTYWPEPDVFDPDRFLGTRRPAQRMAYIPFAAGPRHCIGEHLAWTEMRVHLVTLLARFTPIWRGARAPGVVSAINLRPADGIPLQLRVR</sequence>
<dbReference type="InterPro" id="IPR036396">
    <property type="entry name" value="Cyt_P450_sf"/>
</dbReference>
<keyword evidence="3 7" id="KW-0479">Metal-binding</keyword>
<comment type="caution">
    <text evidence="8">The sequence shown here is derived from an EMBL/GenBank/DDBJ whole genome shotgun (WGS) entry which is preliminary data.</text>
</comment>
<keyword evidence="2 7" id="KW-0349">Heme</keyword>
<dbReference type="PRINTS" id="PR00465">
    <property type="entry name" value="EP450IV"/>
</dbReference>
<accession>A0A423PYT1</accession>
<organism evidence="8 9">
    <name type="scientific">Salinisphaera japonica YTM-1</name>
    <dbReference type="NCBI Taxonomy" id="1209778"/>
    <lineage>
        <taxon>Bacteria</taxon>
        <taxon>Pseudomonadati</taxon>
        <taxon>Pseudomonadota</taxon>
        <taxon>Gammaproteobacteria</taxon>
        <taxon>Salinisphaerales</taxon>
        <taxon>Salinisphaeraceae</taxon>
        <taxon>Salinisphaera</taxon>
    </lineage>
</organism>
<dbReference type="Proteomes" id="UP000285310">
    <property type="component" value="Unassembled WGS sequence"/>
</dbReference>
<reference evidence="8 9" key="1">
    <citation type="submission" date="2013-10" db="EMBL/GenBank/DDBJ databases">
        <title>Salinisphaera japonica YTM-1 Genome Sequencing.</title>
        <authorList>
            <person name="Lai Q."/>
            <person name="Li C."/>
            <person name="Shao Z."/>
        </authorList>
    </citation>
    <scope>NUCLEOTIDE SEQUENCE [LARGE SCALE GENOMIC DNA]</scope>
    <source>
        <strain evidence="8 9">YTM-1</strain>
    </source>
</reference>
<dbReference type="GO" id="GO:0004497">
    <property type="term" value="F:monooxygenase activity"/>
    <property type="evidence" value="ECO:0007669"/>
    <property type="project" value="UniProtKB-KW"/>
</dbReference>
<evidence type="ECO:0000256" key="4">
    <source>
        <dbReference type="ARBA" id="ARBA00023002"/>
    </source>
</evidence>
<dbReference type="PRINTS" id="PR00385">
    <property type="entry name" value="P450"/>
</dbReference>
<dbReference type="InterPro" id="IPR002403">
    <property type="entry name" value="Cyt_P450_E_grp-IV"/>
</dbReference>
<dbReference type="Pfam" id="PF00067">
    <property type="entry name" value="p450"/>
    <property type="match status" value="1"/>
</dbReference>
<dbReference type="GO" id="GO:0020037">
    <property type="term" value="F:heme binding"/>
    <property type="evidence" value="ECO:0007669"/>
    <property type="project" value="InterPro"/>
</dbReference>
<keyword evidence="9" id="KW-1185">Reference proteome</keyword>
<evidence type="ECO:0000256" key="7">
    <source>
        <dbReference type="PIRSR" id="PIRSR602403-1"/>
    </source>
</evidence>
<keyword evidence="4" id="KW-0560">Oxidoreductase</keyword>
<feature type="binding site" description="axial binding residue" evidence="7">
    <location>
        <position position="402"/>
    </location>
    <ligand>
        <name>heme</name>
        <dbReference type="ChEBI" id="CHEBI:30413"/>
    </ligand>
    <ligandPart>
        <name>Fe</name>
        <dbReference type="ChEBI" id="CHEBI:18248"/>
    </ligandPart>
</feature>
<dbReference type="Gene3D" id="1.10.630.10">
    <property type="entry name" value="Cytochrome P450"/>
    <property type="match status" value="1"/>
</dbReference>
<evidence type="ECO:0000256" key="6">
    <source>
        <dbReference type="ARBA" id="ARBA00023033"/>
    </source>
</evidence>
<evidence type="ECO:0000313" key="9">
    <source>
        <dbReference type="Proteomes" id="UP000285310"/>
    </source>
</evidence>